<evidence type="ECO:0008006" key="3">
    <source>
        <dbReference type="Google" id="ProtNLM"/>
    </source>
</evidence>
<sequence>MKKINFICVGILLFLAGCSLDDENNYNFRYDLVAIDSVTIPDTLVYLKNYEFQINYSQPNTCYFFEGFDKTENKNTVTIAVINSVILDENCDSLTHKKISKKLLFSAARNDFYLFKFWRGENENGEATYLEKKVPVVSE</sequence>
<evidence type="ECO:0000313" key="2">
    <source>
        <dbReference type="Proteomes" id="UP001257659"/>
    </source>
</evidence>
<comment type="caution">
    <text evidence="1">The sequence shown here is derived from an EMBL/GenBank/DDBJ whole genome shotgun (WGS) entry which is preliminary data.</text>
</comment>
<dbReference type="PROSITE" id="PS51257">
    <property type="entry name" value="PROKAR_LIPOPROTEIN"/>
    <property type="match status" value="1"/>
</dbReference>
<protein>
    <recommendedName>
        <fullName evidence="3">Lipoprotein</fullName>
    </recommendedName>
</protein>
<keyword evidence="2" id="KW-1185">Reference proteome</keyword>
<evidence type="ECO:0000313" key="1">
    <source>
        <dbReference type="EMBL" id="MDR6299713.1"/>
    </source>
</evidence>
<proteinExistence type="predicted"/>
<reference evidence="1 2" key="1">
    <citation type="submission" date="2023-07" db="EMBL/GenBank/DDBJ databases">
        <title>Genomic Encyclopedia of Type Strains, Phase IV (KMG-IV): sequencing the most valuable type-strain genomes for metagenomic binning, comparative biology and taxonomic classification.</title>
        <authorList>
            <person name="Goeker M."/>
        </authorList>
    </citation>
    <scope>NUCLEOTIDE SEQUENCE [LARGE SCALE GENOMIC DNA]</scope>
    <source>
        <strain evidence="1 2">DSM 102814</strain>
    </source>
</reference>
<dbReference type="EMBL" id="JAVDQA010000001">
    <property type="protein sequence ID" value="MDR6299713.1"/>
    <property type="molecule type" value="Genomic_DNA"/>
</dbReference>
<dbReference type="Proteomes" id="UP001257659">
    <property type="component" value="Unassembled WGS sequence"/>
</dbReference>
<dbReference type="RefSeq" id="WP_309726639.1">
    <property type="nucleotide sequence ID" value="NZ_JAVDQA010000001.1"/>
</dbReference>
<accession>A0ABU1K567</accession>
<gene>
    <name evidence="1" type="ORF">GGR31_000329</name>
</gene>
<name>A0ABU1K567_9FLAO</name>
<organism evidence="1 2">
    <name type="scientific">Mesonia maritima</name>
    <dbReference type="NCBI Taxonomy" id="1793873"/>
    <lineage>
        <taxon>Bacteria</taxon>
        <taxon>Pseudomonadati</taxon>
        <taxon>Bacteroidota</taxon>
        <taxon>Flavobacteriia</taxon>
        <taxon>Flavobacteriales</taxon>
        <taxon>Flavobacteriaceae</taxon>
        <taxon>Mesonia</taxon>
    </lineage>
</organism>